<reference evidence="1 2" key="1">
    <citation type="submission" date="2019-01" db="EMBL/GenBank/DDBJ databases">
        <title>Draft genome sequences of three monokaryotic isolates of the white-rot basidiomycete fungus Dichomitus squalens.</title>
        <authorList>
            <consortium name="DOE Joint Genome Institute"/>
            <person name="Lopez S.C."/>
            <person name="Andreopoulos B."/>
            <person name="Pangilinan J."/>
            <person name="Lipzen A."/>
            <person name="Riley R."/>
            <person name="Ahrendt S."/>
            <person name="Ng V."/>
            <person name="Barry K."/>
            <person name="Daum C."/>
            <person name="Grigoriev I.V."/>
            <person name="Hilden K.S."/>
            <person name="Makela M.R."/>
            <person name="de Vries R.P."/>
        </authorList>
    </citation>
    <scope>NUCLEOTIDE SEQUENCE [LARGE SCALE GENOMIC DNA]</scope>
    <source>
        <strain evidence="1 2">CBS 464.89</strain>
    </source>
</reference>
<evidence type="ECO:0000313" key="1">
    <source>
        <dbReference type="EMBL" id="TBU56748.1"/>
    </source>
</evidence>
<evidence type="ECO:0000313" key="2">
    <source>
        <dbReference type="Proteomes" id="UP000292082"/>
    </source>
</evidence>
<accession>A0A4V2K7M5</accession>
<protein>
    <submittedName>
        <fullName evidence="1">Uncharacterized protein</fullName>
    </submittedName>
</protein>
<keyword evidence="2" id="KW-1185">Reference proteome</keyword>
<organism evidence="1 2">
    <name type="scientific">Dichomitus squalens</name>
    <dbReference type="NCBI Taxonomy" id="114155"/>
    <lineage>
        <taxon>Eukaryota</taxon>
        <taxon>Fungi</taxon>
        <taxon>Dikarya</taxon>
        <taxon>Basidiomycota</taxon>
        <taxon>Agaricomycotina</taxon>
        <taxon>Agaricomycetes</taxon>
        <taxon>Polyporales</taxon>
        <taxon>Polyporaceae</taxon>
        <taxon>Dichomitus</taxon>
    </lineage>
</organism>
<gene>
    <name evidence="1" type="ORF">BD310DRAFT_822958</name>
</gene>
<sequence>PATDLEIVNRAVSLDGVTRDAALAGRPFPGPLIRGNIGDRFQINGMKELSNESMAIAPSIHSHGLLLHMSNRAVGAAFVTYCIWELVLVRLQYLINGSANLAVAKVILRKRRVICEKCSTSGR</sequence>
<dbReference type="Proteomes" id="UP000292082">
    <property type="component" value="Unassembled WGS sequence"/>
</dbReference>
<feature type="non-terminal residue" evidence="1">
    <location>
        <position position="1"/>
    </location>
</feature>
<proteinExistence type="predicted"/>
<dbReference type="SUPFAM" id="SSF49503">
    <property type="entry name" value="Cupredoxins"/>
    <property type="match status" value="1"/>
</dbReference>
<dbReference type="InterPro" id="IPR008972">
    <property type="entry name" value="Cupredoxin"/>
</dbReference>
<dbReference type="Gene3D" id="2.60.40.420">
    <property type="entry name" value="Cupredoxins - blue copper proteins"/>
    <property type="match status" value="1"/>
</dbReference>
<dbReference type="AlphaFoldDB" id="A0A4V2K7M5"/>
<dbReference type="EMBL" id="ML145146">
    <property type="protein sequence ID" value="TBU56748.1"/>
    <property type="molecule type" value="Genomic_DNA"/>
</dbReference>
<name>A0A4V2K7M5_9APHY</name>